<dbReference type="EMBL" id="ON210144">
    <property type="protein sequence ID" value="URP75078.1"/>
    <property type="molecule type" value="Genomic_DNA"/>
</dbReference>
<reference evidence="2" key="1">
    <citation type="submission" date="2022-04" db="EMBL/GenBank/DDBJ databases">
        <authorList>
            <person name="Filippov A.A."/>
            <person name="Sergueev K.V."/>
            <person name="Nikolich M.P."/>
        </authorList>
    </citation>
    <scope>NUCLEOTIDE SEQUENCE</scope>
</reference>
<name>A0A9E7LPF9_9CAUD</name>
<evidence type="ECO:0000313" key="2">
    <source>
        <dbReference type="EMBL" id="URP75078.1"/>
    </source>
</evidence>
<dbReference type="Gene3D" id="3.90.75.20">
    <property type="match status" value="1"/>
</dbReference>
<organism evidence="2 3">
    <name type="scientific">Escherichia phage EEc2</name>
    <dbReference type="NCBI Taxonomy" id="2950297"/>
    <lineage>
        <taxon>Viruses</taxon>
        <taxon>Duplodnaviria</taxon>
        <taxon>Heunggongvirae</taxon>
        <taxon>Uroviricota</taxon>
        <taxon>Caudoviricetes</taxon>
        <taxon>Autographivirales</taxon>
        <taxon>Autosignataviridae</taxon>
        <taxon>Molineuxvirinae</taxon>
        <taxon>Vectrevirus</taxon>
        <taxon>Vectrevirus EEc2</taxon>
    </lineage>
</organism>
<accession>A0A9E7LPF9</accession>
<dbReference type="Pfam" id="PF13392">
    <property type="entry name" value="HNH_3"/>
    <property type="match status" value="1"/>
</dbReference>
<evidence type="ECO:0000259" key="1">
    <source>
        <dbReference type="Pfam" id="PF13392"/>
    </source>
</evidence>
<dbReference type="InterPro" id="IPR044925">
    <property type="entry name" value="His-Me_finger_sf"/>
</dbReference>
<gene>
    <name evidence="2" type="ORF">EEc2_0030</name>
</gene>
<dbReference type="SUPFAM" id="SSF54060">
    <property type="entry name" value="His-Me finger endonucleases"/>
    <property type="match status" value="1"/>
</dbReference>
<protein>
    <recommendedName>
        <fullName evidence="1">HNH nuclease domain-containing protein</fullName>
    </recommendedName>
</protein>
<sequence>MSSNPNYRKPPRTPPRPLAYCPFTGKLFRKFKDGWRETGLSRKSDGYLQCKVDGKTVSVHVLAMNMMGYDTTGFTVDHINHIRWDNRFINLRLLSHKDNCLNREAIHISKLPSGNYRARCGNVHLGVFEDKLLARGAILWYRHRRFNNVKFNEGNACRRSSRSYI</sequence>
<evidence type="ECO:0000313" key="3">
    <source>
        <dbReference type="Proteomes" id="UP001056979"/>
    </source>
</evidence>
<keyword evidence="3" id="KW-1185">Reference proteome</keyword>
<dbReference type="Proteomes" id="UP001056979">
    <property type="component" value="Segment"/>
</dbReference>
<proteinExistence type="predicted"/>
<dbReference type="InterPro" id="IPR003615">
    <property type="entry name" value="HNH_nuc"/>
</dbReference>
<reference evidence="2" key="2">
    <citation type="submission" date="2022-06" db="EMBL/GenBank/DDBJ databases">
        <title>A Report on the Use of Tailored Phage Cocktails for 12 Distinct and Challenging Patient Cases.</title>
        <authorList>
            <person name="Green S."/>
            <person name="Clark J."/>
            <person name="Hernandez-Santos H."/>
            <person name="Weesner K."/>
            <person name="Aslam S."/>
            <person name="Campbell W."/>
            <person name="Doernberg S."/>
            <person name="Blodget E."/>
            <person name="Morris M."/>
            <person name="Suh G."/>
            <person name="Obeid K."/>
            <person name="Bocchini C."/>
            <person name="Silveira F."/>
            <person name="Filippov A."/>
            <person name="Whiteson K."/>
            <person name="Terwilliger A."/>
            <person name="Maresso A."/>
        </authorList>
    </citation>
    <scope>NUCLEOTIDE SEQUENCE</scope>
</reference>
<feature type="domain" description="HNH nuclease" evidence="1">
    <location>
        <begin position="59"/>
        <end position="99"/>
    </location>
</feature>